<dbReference type="AlphaFoldDB" id="A0A3N0Y7Q1"/>
<evidence type="ECO:0000256" key="1">
    <source>
        <dbReference type="SAM" id="MobiDB-lite"/>
    </source>
</evidence>
<comment type="caution">
    <text evidence="2">The sequence shown here is derived from an EMBL/GenBank/DDBJ whole genome shotgun (WGS) entry which is preliminary data.</text>
</comment>
<gene>
    <name evidence="2" type="ORF">DPX16_1329</name>
</gene>
<protein>
    <submittedName>
        <fullName evidence="2">Uncharacterized protein</fullName>
    </submittedName>
</protein>
<reference evidence="2 3" key="1">
    <citation type="submission" date="2018-10" db="EMBL/GenBank/DDBJ databases">
        <title>Genome assembly for a Yunnan-Guizhou Plateau 3E fish, Anabarilius grahami (Regan), and its evolutionary and genetic applications.</title>
        <authorList>
            <person name="Jiang W."/>
        </authorList>
    </citation>
    <scope>NUCLEOTIDE SEQUENCE [LARGE SCALE GENOMIC DNA]</scope>
    <source>
        <strain evidence="2">AG-KIZ</strain>
        <tissue evidence="2">Muscle</tissue>
    </source>
</reference>
<accession>A0A3N0Y7Q1</accession>
<name>A0A3N0Y7Q1_ANAGA</name>
<evidence type="ECO:0000313" key="2">
    <source>
        <dbReference type="EMBL" id="ROL42144.1"/>
    </source>
</evidence>
<keyword evidence="3" id="KW-1185">Reference proteome</keyword>
<dbReference type="Proteomes" id="UP000281406">
    <property type="component" value="Unassembled WGS sequence"/>
</dbReference>
<feature type="region of interest" description="Disordered" evidence="1">
    <location>
        <begin position="52"/>
        <end position="74"/>
    </location>
</feature>
<sequence>MLTLRTPYLTDSLPYGLLTLRTPYLTDSLPYGLLTLRTPYLTDALRVSSVSPRSSVFSSPPPSPEISAAEQPKIPVKSASLQPKLPEFPATEPAPAFAEPASVPVELLIMYEGMLWTPFPDPSPAFNVPTPAAAEPAAPCTDEPSPQAHSCLRTLQASPKPPEIFFLGGLVPVGGAPDLPWPSLAPGPPWGPRTWYRPGDLRTRLHPLHLPVGLQGAPTGEGEVMSQTHQALHPANHVALPHQSTDHTHLTLITSPVNSTIKETHSHSVIVRSR</sequence>
<proteinExistence type="predicted"/>
<dbReference type="EMBL" id="RJVU01050255">
    <property type="protein sequence ID" value="ROL42144.1"/>
    <property type="molecule type" value="Genomic_DNA"/>
</dbReference>
<organism evidence="2 3">
    <name type="scientific">Anabarilius grahami</name>
    <name type="common">Kanglang fish</name>
    <name type="synonym">Barilius grahami</name>
    <dbReference type="NCBI Taxonomy" id="495550"/>
    <lineage>
        <taxon>Eukaryota</taxon>
        <taxon>Metazoa</taxon>
        <taxon>Chordata</taxon>
        <taxon>Craniata</taxon>
        <taxon>Vertebrata</taxon>
        <taxon>Euteleostomi</taxon>
        <taxon>Actinopterygii</taxon>
        <taxon>Neopterygii</taxon>
        <taxon>Teleostei</taxon>
        <taxon>Ostariophysi</taxon>
        <taxon>Cypriniformes</taxon>
        <taxon>Xenocyprididae</taxon>
        <taxon>Xenocypridinae</taxon>
        <taxon>Xenocypridinae incertae sedis</taxon>
        <taxon>Anabarilius</taxon>
    </lineage>
</organism>
<evidence type="ECO:0000313" key="3">
    <source>
        <dbReference type="Proteomes" id="UP000281406"/>
    </source>
</evidence>